<dbReference type="GO" id="GO:0005829">
    <property type="term" value="C:cytosol"/>
    <property type="evidence" value="ECO:0007669"/>
    <property type="project" value="TreeGrafter"/>
</dbReference>
<dbReference type="PANTHER" id="PTHR30511:SF0">
    <property type="entry name" value="ALANINE RACEMASE, CATABOLIC-RELATED"/>
    <property type="match status" value="1"/>
</dbReference>
<dbReference type="AlphaFoldDB" id="A0A127PJ00"/>
<dbReference type="UniPathway" id="UPA00042">
    <property type="reaction ID" value="UER00497"/>
</dbReference>
<feature type="binding site" evidence="4 6">
    <location>
        <position position="139"/>
    </location>
    <ligand>
        <name>substrate</name>
    </ligand>
</feature>
<dbReference type="OrthoDB" id="9813814at2"/>
<feature type="binding site" evidence="4 6">
    <location>
        <position position="309"/>
    </location>
    <ligand>
        <name>substrate</name>
    </ligand>
</feature>
<dbReference type="SUPFAM" id="SSF50621">
    <property type="entry name" value="Alanine racemase C-terminal domain-like"/>
    <property type="match status" value="1"/>
</dbReference>
<dbReference type="PATRIC" id="fig|158899.10.peg.5067"/>
<comment type="function">
    <text evidence="4">Catalyzes the interconversion of L-alanine and D-alanine. May also act on other amino acids.</text>
</comment>
<dbReference type="PRINTS" id="PR00992">
    <property type="entry name" value="ALARACEMASE"/>
</dbReference>
<dbReference type="PROSITE" id="PS00395">
    <property type="entry name" value="ALANINE_RACEMASE"/>
    <property type="match status" value="1"/>
</dbReference>
<dbReference type="InterPro" id="IPR009006">
    <property type="entry name" value="Ala_racemase/Decarboxylase_C"/>
</dbReference>
<dbReference type="GO" id="GO:0008784">
    <property type="term" value="F:alanine racemase activity"/>
    <property type="evidence" value="ECO:0007669"/>
    <property type="project" value="UniProtKB-UniRule"/>
</dbReference>
<reference evidence="8 9" key="1">
    <citation type="submission" date="2015-11" db="EMBL/GenBank/DDBJ databases">
        <title>Exploring the genomic traits of fungus-feeding bacterial genus Collimonas.</title>
        <authorList>
            <person name="Song C."/>
            <person name="Schmidt R."/>
            <person name="de Jager V."/>
            <person name="Krzyzanowska D."/>
            <person name="Jongedijk E."/>
            <person name="Cankar K."/>
            <person name="Beekwilder J."/>
            <person name="van Veen A."/>
            <person name="de Boer W."/>
            <person name="van Veen J.A."/>
            <person name="Garbeva P."/>
        </authorList>
    </citation>
    <scope>NUCLEOTIDE SEQUENCE [LARGE SCALE GENOMIC DNA]</scope>
    <source>
        <strain evidence="8 9">Ter6</strain>
    </source>
</reference>
<dbReference type="InterPro" id="IPR029066">
    <property type="entry name" value="PLP-binding_barrel"/>
</dbReference>
<evidence type="ECO:0000256" key="2">
    <source>
        <dbReference type="ARBA" id="ARBA00022898"/>
    </source>
</evidence>
<dbReference type="Gene3D" id="2.40.37.10">
    <property type="entry name" value="Lyase, Ornithine Decarboxylase, Chain A, domain 1"/>
    <property type="match status" value="1"/>
</dbReference>
<keyword evidence="3 4" id="KW-0413">Isomerase</keyword>
<dbReference type="PANTHER" id="PTHR30511">
    <property type="entry name" value="ALANINE RACEMASE"/>
    <property type="match status" value="1"/>
</dbReference>
<dbReference type="Proteomes" id="UP000072421">
    <property type="component" value="Chromosome"/>
</dbReference>
<sequence>MHPQAAHAGAILTVDLDALRSNYRLLRKQAGSALCGAAVKADAYGLGAARVGPALAAEGCRHFFVAHLDEGIALRPHLPATAQVFVLHGPPPGAEQEFISHGLLPVLNSLQQIQGWHALAQTLQRPLPAIVQVDSGMSRMGLPAAEAEAWLADPRYLQTIPPLFLMSHLACAEHQDHPMNASQLARFNTLRQRLPQVPASLANSSGIFLGRDYQFDLVRPGAALYGIAPVAGAANPLQPVAALHGRILQTRTIEHGDHVGYGISYSATEQRQIATVGVGYADGWLRGMSNRGMVFIDGRAAPMVGTVSMDSITIDVTGIAAERLQASALVELIGPHRPVDDVARLAGTIGYEILTGLGHRYHREYIGGL</sequence>
<dbReference type="Gene3D" id="3.20.20.10">
    <property type="entry name" value="Alanine racemase"/>
    <property type="match status" value="1"/>
</dbReference>
<dbReference type="HAMAP" id="MF_01201">
    <property type="entry name" value="Ala_racemase"/>
    <property type="match status" value="1"/>
</dbReference>
<evidence type="ECO:0000313" key="8">
    <source>
        <dbReference type="EMBL" id="AMO97713.1"/>
    </source>
</evidence>
<evidence type="ECO:0000259" key="7">
    <source>
        <dbReference type="SMART" id="SM01005"/>
    </source>
</evidence>
<comment type="similarity">
    <text evidence="4">Belongs to the alanine racemase family.</text>
</comment>
<evidence type="ECO:0000256" key="4">
    <source>
        <dbReference type="HAMAP-Rule" id="MF_01201"/>
    </source>
</evidence>
<dbReference type="GO" id="GO:0030632">
    <property type="term" value="P:D-alanine biosynthetic process"/>
    <property type="evidence" value="ECO:0007669"/>
    <property type="project" value="UniProtKB-UniRule"/>
</dbReference>
<feature type="domain" description="Alanine racemase C-terminal" evidence="7">
    <location>
        <begin position="240"/>
        <end position="366"/>
    </location>
</feature>
<dbReference type="EC" id="5.1.1.1" evidence="4"/>
<organism evidence="8">
    <name type="scientific">Collimonas fungivorans</name>
    <dbReference type="NCBI Taxonomy" id="158899"/>
    <lineage>
        <taxon>Bacteria</taxon>
        <taxon>Pseudomonadati</taxon>
        <taxon>Pseudomonadota</taxon>
        <taxon>Betaproteobacteria</taxon>
        <taxon>Burkholderiales</taxon>
        <taxon>Oxalobacteraceae</taxon>
        <taxon>Collimonas</taxon>
    </lineage>
</organism>
<dbReference type="InterPro" id="IPR000821">
    <property type="entry name" value="Ala_racemase"/>
</dbReference>
<dbReference type="InterPro" id="IPR020622">
    <property type="entry name" value="Ala_racemase_pyridoxalP-BS"/>
</dbReference>
<proteinExistence type="inferred from homology"/>
<dbReference type="CDD" id="cd00430">
    <property type="entry name" value="PLPDE_III_AR"/>
    <property type="match status" value="1"/>
</dbReference>
<dbReference type="Pfam" id="PF01168">
    <property type="entry name" value="Ala_racemase_N"/>
    <property type="match status" value="1"/>
</dbReference>
<evidence type="ECO:0000256" key="6">
    <source>
        <dbReference type="PIRSR" id="PIRSR600821-52"/>
    </source>
</evidence>
<dbReference type="NCBIfam" id="TIGR00492">
    <property type="entry name" value="alr"/>
    <property type="match status" value="1"/>
</dbReference>
<evidence type="ECO:0000256" key="5">
    <source>
        <dbReference type="PIRSR" id="PIRSR600821-50"/>
    </source>
</evidence>
<dbReference type="InterPro" id="IPR011079">
    <property type="entry name" value="Ala_racemase_C"/>
</dbReference>
<evidence type="ECO:0000256" key="3">
    <source>
        <dbReference type="ARBA" id="ARBA00023235"/>
    </source>
</evidence>
<evidence type="ECO:0000256" key="1">
    <source>
        <dbReference type="ARBA" id="ARBA00001933"/>
    </source>
</evidence>
<protein>
    <recommendedName>
        <fullName evidence="4">Alanine racemase</fullName>
        <ecNumber evidence="4">5.1.1.1</ecNumber>
    </recommendedName>
</protein>
<dbReference type="EMBL" id="CP013232">
    <property type="protein sequence ID" value="AMO97713.1"/>
    <property type="molecule type" value="Genomic_DNA"/>
</dbReference>
<keyword evidence="2 4" id="KW-0663">Pyridoxal phosphate</keyword>
<comment type="catalytic activity">
    <reaction evidence="4">
        <text>L-alanine = D-alanine</text>
        <dbReference type="Rhea" id="RHEA:20249"/>
        <dbReference type="ChEBI" id="CHEBI:57416"/>
        <dbReference type="ChEBI" id="CHEBI:57972"/>
        <dbReference type="EC" id="5.1.1.1"/>
    </reaction>
</comment>
<dbReference type="GO" id="GO:0030170">
    <property type="term" value="F:pyridoxal phosphate binding"/>
    <property type="evidence" value="ECO:0007669"/>
    <property type="project" value="UniProtKB-UniRule"/>
</dbReference>
<accession>A0A127PJ00</accession>
<feature type="modified residue" description="N6-(pyridoxal phosphate)lysine" evidence="4 5">
    <location>
        <position position="40"/>
    </location>
</feature>
<feature type="active site" description="Proton acceptor; specific for L-alanine" evidence="4">
    <location>
        <position position="261"/>
    </location>
</feature>
<comment type="pathway">
    <text evidence="4">Amino-acid biosynthesis; D-alanine biosynthesis; D-alanine from L-alanine: step 1/1.</text>
</comment>
<dbReference type="SUPFAM" id="SSF51419">
    <property type="entry name" value="PLP-binding barrel"/>
    <property type="match status" value="1"/>
</dbReference>
<dbReference type="SMART" id="SM01005">
    <property type="entry name" value="Ala_racemase_C"/>
    <property type="match status" value="1"/>
</dbReference>
<feature type="active site" description="Proton acceptor; specific for D-alanine" evidence="4">
    <location>
        <position position="40"/>
    </location>
</feature>
<dbReference type="RefSeq" id="WP_061541959.1">
    <property type="nucleotide sequence ID" value="NZ_CP013232.1"/>
</dbReference>
<dbReference type="InterPro" id="IPR001608">
    <property type="entry name" value="Ala_racemase_N"/>
</dbReference>
<dbReference type="Pfam" id="PF00842">
    <property type="entry name" value="Ala_racemase_C"/>
    <property type="match status" value="1"/>
</dbReference>
<gene>
    <name evidence="8" type="primary">alr</name>
    <name evidence="8" type="ORF">CFter6_5143</name>
</gene>
<comment type="cofactor">
    <cofactor evidence="1 4 5">
        <name>pyridoxal 5'-phosphate</name>
        <dbReference type="ChEBI" id="CHEBI:597326"/>
    </cofactor>
</comment>
<name>A0A127PJ00_9BURK</name>
<evidence type="ECO:0000313" key="9">
    <source>
        <dbReference type="Proteomes" id="UP000072421"/>
    </source>
</evidence>